<keyword evidence="2" id="KW-1185">Reference proteome</keyword>
<dbReference type="EMBL" id="JBHRSK010000004">
    <property type="protein sequence ID" value="MFC2968055.1"/>
    <property type="molecule type" value="Genomic_DNA"/>
</dbReference>
<sequence>MTKSYTITGNFQILKHLGHTKMGNPRYLVAIDGEVFKTLPNSGEVHGLRDLAGKTVTASYKSYRNDLAAFNFRAT</sequence>
<accession>A0ABV7AG39</accession>
<gene>
    <name evidence="1" type="ORF">ACFOES_08120</name>
</gene>
<protein>
    <submittedName>
        <fullName evidence="1">Uncharacterized protein</fullName>
    </submittedName>
</protein>
<evidence type="ECO:0000313" key="2">
    <source>
        <dbReference type="Proteomes" id="UP001595443"/>
    </source>
</evidence>
<dbReference type="Proteomes" id="UP001595443">
    <property type="component" value="Unassembled WGS sequence"/>
</dbReference>
<reference evidence="2" key="1">
    <citation type="journal article" date="2019" name="Int. J. Syst. Evol. Microbiol.">
        <title>The Global Catalogue of Microorganisms (GCM) 10K type strain sequencing project: providing services to taxonomists for standard genome sequencing and annotation.</title>
        <authorList>
            <consortium name="The Broad Institute Genomics Platform"/>
            <consortium name="The Broad Institute Genome Sequencing Center for Infectious Disease"/>
            <person name="Wu L."/>
            <person name="Ma J."/>
        </authorList>
    </citation>
    <scope>NUCLEOTIDE SEQUENCE [LARGE SCALE GENOMIC DNA]</scope>
    <source>
        <strain evidence="2">KCTC 62192</strain>
    </source>
</reference>
<comment type="caution">
    <text evidence="1">The sequence shown here is derived from an EMBL/GenBank/DDBJ whole genome shotgun (WGS) entry which is preliminary data.</text>
</comment>
<proteinExistence type="predicted"/>
<organism evidence="1 2">
    <name type="scientific">Acidimangrovimonas pyrenivorans</name>
    <dbReference type="NCBI Taxonomy" id="2030798"/>
    <lineage>
        <taxon>Bacteria</taxon>
        <taxon>Pseudomonadati</taxon>
        <taxon>Pseudomonadota</taxon>
        <taxon>Alphaproteobacteria</taxon>
        <taxon>Rhodobacterales</taxon>
        <taxon>Paracoccaceae</taxon>
        <taxon>Acidimangrovimonas</taxon>
    </lineage>
</organism>
<evidence type="ECO:0000313" key="1">
    <source>
        <dbReference type="EMBL" id="MFC2968055.1"/>
    </source>
</evidence>
<name>A0ABV7AG39_9RHOB</name>
<dbReference type="RefSeq" id="WP_377832710.1">
    <property type="nucleotide sequence ID" value="NZ_JBHRSK010000004.1"/>
</dbReference>